<reference evidence="1" key="1">
    <citation type="submission" date="2021-06" db="EMBL/GenBank/DDBJ databases">
        <authorList>
            <person name="Kallberg Y."/>
            <person name="Tangrot J."/>
            <person name="Rosling A."/>
        </authorList>
    </citation>
    <scope>NUCLEOTIDE SEQUENCE</scope>
    <source>
        <strain evidence="1">CL356</strain>
    </source>
</reference>
<accession>A0ACA9M900</accession>
<evidence type="ECO:0000313" key="2">
    <source>
        <dbReference type="Proteomes" id="UP000789525"/>
    </source>
</evidence>
<comment type="caution">
    <text evidence="1">The sequence shown here is derived from an EMBL/GenBank/DDBJ whole genome shotgun (WGS) entry which is preliminary data.</text>
</comment>
<dbReference type="Proteomes" id="UP000789525">
    <property type="component" value="Unassembled WGS sequence"/>
</dbReference>
<organism evidence="1 2">
    <name type="scientific">Acaulospora colombiana</name>
    <dbReference type="NCBI Taxonomy" id="27376"/>
    <lineage>
        <taxon>Eukaryota</taxon>
        <taxon>Fungi</taxon>
        <taxon>Fungi incertae sedis</taxon>
        <taxon>Mucoromycota</taxon>
        <taxon>Glomeromycotina</taxon>
        <taxon>Glomeromycetes</taxon>
        <taxon>Diversisporales</taxon>
        <taxon>Acaulosporaceae</taxon>
        <taxon>Acaulospora</taxon>
    </lineage>
</organism>
<sequence length="403" mass="44981">MPQIKQPRDLQTRYPKNPGNGRVLNNSNVVHATLDARGERLKVVVRLNDGVEVDFPVPTSKEIRDRFFYKKAKSSDKPARPPNKFFIFRTMFQGAVDAFKLQVPIVSGIASEVWKKSSPEVREVFTRLSQIAKTEHGEINPGYVYKPHRKQLKDVSSADNDVDSTRERPDGESTTSSPCLSSSTPSSPCTPTMPLWSASSENALSACSAKNNESYISSNLSLQSISSNFHSSSPHNDSYPAALYPQHQLTINLSYGDPTYIHHHHHHQINAMHFITQPDSYQYYQYPIAPYPLVNSTNDETPVNQQSYSSYRSQKLISYGSNNEGDSHHPITYYPSVGQDSPPHFATNFTDMINEAALISTSEGGDDKTLLQDSTQTCSPSVVIGGYDRNHSQRILSSKHSLL</sequence>
<name>A0ACA9M900_9GLOM</name>
<evidence type="ECO:0000313" key="1">
    <source>
        <dbReference type="EMBL" id="CAG8570242.1"/>
    </source>
</evidence>
<gene>
    <name evidence="1" type="ORF">ACOLOM_LOCUS5575</name>
</gene>
<protein>
    <submittedName>
        <fullName evidence="1">14218_t:CDS:1</fullName>
    </submittedName>
</protein>
<proteinExistence type="predicted"/>
<dbReference type="EMBL" id="CAJVPT010010422">
    <property type="protein sequence ID" value="CAG8570242.1"/>
    <property type="molecule type" value="Genomic_DNA"/>
</dbReference>
<keyword evidence="2" id="KW-1185">Reference proteome</keyword>